<dbReference type="STRING" id="888061.AXF15_11425"/>
<evidence type="ECO:0000256" key="1">
    <source>
        <dbReference type="ARBA" id="ARBA00012528"/>
    </source>
</evidence>
<dbReference type="Gene3D" id="3.30.70.270">
    <property type="match status" value="1"/>
</dbReference>
<organism evidence="4 5">
    <name type="scientific">Desulfomicrobium orale DSM 12838</name>
    <dbReference type="NCBI Taxonomy" id="888061"/>
    <lineage>
        <taxon>Bacteria</taxon>
        <taxon>Pseudomonadati</taxon>
        <taxon>Thermodesulfobacteriota</taxon>
        <taxon>Desulfovibrionia</taxon>
        <taxon>Desulfovibrionales</taxon>
        <taxon>Desulfomicrobiaceae</taxon>
        <taxon>Desulfomicrobium</taxon>
    </lineage>
</organism>
<dbReference type="PANTHER" id="PTHR45138">
    <property type="entry name" value="REGULATORY COMPONENTS OF SENSORY TRANSDUCTION SYSTEM"/>
    <property type="match status" value="1"/>
</dbReference>
<evidence type="ECO:0000259" key="3">
    <source>
        <dbReference type="PROSITE" id="PS50887"/>
    </source>
</evidence>
<evidence type="ECO:0000313" key="4">
    <source>
        <dbReference type="EMBL" id="AMD93649.1"/>
    </source>
</evidence>
<dbReference type="KEGG" id="doa:AXF15_11425"/>
<dbReference type="GO" id="GO:0043709">
    <property type="term" value="P:cell adhesion involved in single-species biofilm formation"/>
    <property type="evidence" value="ECO:0007669"/>
    <property type="project" value="TreeGrafter"/>
</dbReference>
<protein>
    <recommendedName>
        <fullName evidence="1">diguanylate cyclase</fullName>
        <ecNumber evidence="1">2.7.7.65</ecNumber>
    </recommendedName>
</protein>
<gene>
    <name evidence="4" type="ORF">AXF15_11425</name>
</gene>
<dbReference type="InterPro" id="IPR000160">
    <property type="entry name" value="GGDEF_dom"/>
</dbReference>
<dbReference type="CDD" id="cd01949">
    <property type="entry name" value="GGDEF"/>
    <property type="match status" value="1"/>
</dbReference>
<name>A0A120KP04_9BACT</name>
<evidence type="ECO:0000256" key="2">
    <source>
        <dbReference type="ARBA" id="ARBA00034247"/>
    </source>
</evidence>
<dbReference type="InterPro" id="IPR050469">
    <property type="entry name" value="Diguanylate_Cyclase"/>
</dbReference>
<accession>A0A120KP04</accession>
<sequence>MHSILEYDEFSLRQREELRALMTQILRERDYSEANFKNVLRQRDRILHWSWSKKLERAFLETMAVMEHLRTQNVQRVEEMRSLRETAIGAVSGRQSGMEETIGRIRTAFENVVAHMEQDTRDLVEMSYTDPLTKLNNRRAFDQYFSTVAHEYTVTGEPLSLLLMDIDHFKKFNDSYGHRVGDHALVAVGANLMRYAAKYTSASGRGFFPARFGGEEFIVVLPGVCMSEAVEDAKNLRALMEEYDFVIRDQRGQVILKGVRITVSIGVAELENAWGDEASERLIDQADKALYQAKAEGRNRVCVAAG</sequence>
<proteinExistence type="predicted"/>
<dbReference type="GO" id="GO:1902201">
    <property type="term" value="P:negative regulation of bacterial-type flagellum-dependent cell motility"/>
    <property type="evidence" value="ECO:0007669"/>
    <property type="project" value="TreeGrafter"/>
</dbReference>
<dbReference type="FunFam" id="3.30.70.270:FF:000001">
    <property type="entry name" value="Diguanylate cyclase domain protein"/>
    <property type="match status" value="1"/>
</dbReference>
<dbReference type="EMBL" id="CP014230">
    <property type="protein sequence ID" value="AMD93649.1"/>
    <property type="molecule type" value="Genomic_DNA"/>
</dbReference>
<reference evidence="5" key="1">
    <citation type="submission" date="2016-02" db="EMBL/GenBank/DDBJ databases">
        <authorList>
            <person name="Holder M.E."/>
            <person name="Ajami N.J."/>
            <person name="Petrosino J.F."/>
        </authorList>
    </citation>
    <scope>NUCLEOTIDE SEQUENCE [LARGE SCALE GENOMIC DNA]</scope>
    <source>
        <strain evidence="5">DSM 12838</strain>
    </source>
</reference>
<dbReference type="InterPro" id="IPR029787">
    <property type="entry name" value="Nucleotide_cyclase"/>
</dbReference>
<dbReference type="Proteomes" id="UP000063964">
    <property type="component" value="Chromosome"/>
</dbReference>
<evidence type="ECO:0000313" key="5">
    <source>
        <dbReference type="Proteomes" id="UP000063964"/>
    </source>
</evidence>
<dbReference type="NCBIfam" id="TIGR00254">
    <property type="entry name" value="GGDEF"/>
    <property type="match status" value="1"/>
</dbReference>
<feature type="domain" description="GGDEF" evidence="3">
    <location>
        <begin position="157"/>
        <end position="306"/>
    </location>
</feature>
<keyword evidence="5" id="KW-1185">Reference proteome</keyword>
<dbReference type="SUPFAM" id="SSF55073">
    <property type="entry name" value="Nucleotide cyclase"/>
    <property type="match status" value="1"/>
</dbReference>
<dbReference type="EC" id="2.7.7.65" evidence="1"/>
<dbReference type="RefSeq" id="WP_066607590.1">
    <property type="nucleotide sequence ID" value="NZ_CP014230.1"/>
</dbReference>
<dbReference type="PANTHER" id="PTHR45138:SF9">
    <property type="entry name" value="DIGUANYLATE CYCLASE DGCM-RELATED"/>
    <property type="match status" value="1"/>
</dbReference>
<dbReference type="SMART" id="SM00267">
    <property type="entry name" value="GGDEF"/>
    <property type="match status" value="1"/>
</dbReference>
<dbReference type="Pfam" id="PF00990">
    <property type="entry name" value="GGDEF"/>
    <property type="match status" value="1"/>
</dbReference>
<dbReference type="GO" id="GO:0005886">
    <property type="term" value="C:plasma membrane"/>
    <property type="evidence" value="ECO:0007669"/>
    <property type="project" value="TreeGrafter"/>
</dbReference>
<dbReference type="OrthoDB" id="9779960at2"/>
<dbReference type="PROSITE" id="PS50887">
    <property type="entry name" value="GGDEF"/>
    <property type="match status" value="1"/>
</dbReference>
<comment type="catalytic activity">
    <reaction evidence="2">
        <text>2 GTP = 3',3'-c-di-GMP + 2 diphosphate</text>
        <dbReference type="Rhea" id="RHEA:24898"/>
        <dbReference type="ChEBI" id="CHEBI:33019"/>
        <dbReference type="ChEBI" id="CHEBI:37565"/>
        <dbReference type="ChEBI" id="CHEBI:58805"/>
        <dbReference type="EC" id="2.7.7.65"/>
    </reaction>
</comment>
<dbReference type="InterPro" id="IPR043128">
    <property type="entry name" value="Rev_trsase/Diguanyl_cyclase"/>
</dbReference>
<dbReference type="AlphaFoldDB" id="A0A120KP04"/>
<dbReference type="GO" id="GO:0052621">
    <property type="term" value="F:diguanylate cyclase activity"/>
    <property type="evidence" value="ECO:0007669"/>
    <property type="project" value="UniProtKB-EC"/>
</dbReference>